<evidence type="ECO:0000256" key="5">
    <source>
        <dbReference type="ARBA" id="ARBA00023040"/>
    </source>
</evidence>
<dbReference type="InterPro" id="IPR000276">
    <property type="entry name" value="GPCR_Rhodpsn"/>
</dbReference>
<proteinExistence type="inferred from homology"/>
<dbReference type="CDD" id="cd15142">
    <property type="entry name" value="7tmA_PGE2_EP4"/>
    <property type="match status" value="1"/>
</dbReference>
<dbReference type="PROSITE" id="PS50262">
    <property type="entry name" value="G_PROTEIN_RECEP_F1_2"/>
    <property type="match status" value="1"/>
</dbReference>
<comment type="subcellular location">
    <subcellularLocation>
        <location evidence="1">Cell membrane</location>
        <topology evidence="1">Multi-pass membrane protein</topology>
    </subcellularLocation>
</comment>
<dbReference type="Gene3D" id="1.20.1070.10">
    <property type="entry name" value="Rhodopsin 7-helix transmembrane proteins"/>
    <property type="match status" value="1"/>
</dbReference>
<dbReference type="GO" id="GO:0005886">
    <property type="term" value="C:plasma membrane"/>
    <property type="evidence" value="ECO:0007669"/>
    <property type="project" value="UniProtKB-SubCell"/>
</dbReference>
<evidence type="ECO:0000256" key="7">
    <source>
        <dbReference type="ARBA" id="ARBA00023170"/>
    </source>
</evidence>
<keyword evidence="3 10" id="KW-0812">Transmembrane</keyword>
<reference evidence="13 14" key="1">
    <citation type="submission" date="2024-06" db="EMBL/GenBank/DDBJ databases">
        <authorList>
            <person name="Pan Q."/>
            <person name="Wen M."/>
            <person name="Jouanno E."/>
            <person name="Zahm M."/>
            <person name="Klopp C."/>
            <person name="Cabau C."/>
            <person name="Louis A."/>
            <person name="Berthelot C."/>
            <person name="Parey E."/>
            <person name="Roest Crollius H."/>
            <person name="Montfort J."/>
            <person name="Robinson-Rechavi M."/>
            <person name="Bouchez O."/>
            <person name="Lampietro C."/>
            <person name="Lopez Roques C."/>
            <person name="Donnadieu C."/>
            <person name="Postlethwait J."/>
            <person name="Bobe J."/>
            <person name="Verreycken H."/>
            <person name="Guiguen Y."/>
        </authorList>
    </citation>
    <scope>NUCLEOTIDE SEQUENCE [LARGE SCALE GENOMIC DNA]</scope>
    <source>
        <strain evidence="13">Up_M1</strain>
        <tissue evidence="13">Testis</tissue>
    </source>
</reference>
<feature type="transmembrane region" description="Helical" evidence="11">
    <location>
        <begin position="160"/>
        <end position="185"/>
    </location>
</feature>
<feature type="domain" description="G-protein coupled receptors family 1 profile" evidence="12">
    <location>
        <begin position="8"/>
        <end position="284"/>
    </location>
</feature>
<keyword evidence="9 10" id="KW-0807">Transducer</keyword>
<feature type="transmembrane region" description="Helical" evidence="11">
    <location>
        <begin position="110"/>
        <end position="130"/>
    </location>
</feature>
<dbReference type="InterPro" id="IPR001758">
    <property type="entry name" value="Prost_EP4_rcpt"/>
</dbReference>
<evidence type="ECO:0000256" key="10">
    <source>
        <dbReference type="RuleBase" id="RU000688"/>
    </source>
</evidence>
<evidence type="ECO:0000256" key="3">
    <source>
        <dbReference type="ARBA" id="ARBA00022692"/>
    </source>
</evidence>
<keyword evidence="4 11" id="KW-1133">Transmembrane helix</keyword>
<dbReference type="FunFam" id="1.20.1070.10:FF:000261">
    <property type="entry name" value="Prostaglandin E receptor 4 (subtype EP4) c"/>
    <property type="match status" value="1"/>
</dbReference>
<organism evidence="13 14">
    <name type="scientific">Umbra pygmaea</name>
    <name type="common">Eastern mudminnow</name>
    <dbReference type="NCBI Taxonomy" id="75934"/>
    <lineage>
        <taxon>Eukaryota</taxon>
        <taxon>Metazoa</taxon>
        <taxon>Chordata</taxon>
        <taxon>Craniata</taxon>
        <taxon>Vertebrata</taxon>
        <taxon>Euteleostomi</taxon>
        <taxon>Actinopterygii</taxon>
        <taxon>Neopterygii</taxon>
        <taxon>Teleostei</taxon>
        <taxon>Protacanthopterygii</taxon>
        <taxon>Esociformes</taxon>
        <taxon>Umbridae</taxon>
        <taxon>Umbra</taxon>
    </lineage>
</organism>
<dbReference type="Pfam" id="PF00001">
    <property type="entry name" value="7tm_1"/>
    <property type="match status" value="1"/>
</dbReference>
<keyword evidence="7 10" id="KW-0675">Receptor</keyword>
<evidence type="ECO:0000313" key="13">
    <source>
        <dbReference type="EMBL" id="KAL0966679.1"/>
    </source>
</evidence>
<evidence type="ECO:0000256" key="11">
    <source>
        <dbReference type="SAM" id="Phobius"/>
    </source>
</evidence>
<evidence type="ECO:0000313" key="14">
    <source>
        <dbReference type="Proteomes" id="UP001557470"/>
    </source>
</evidence>
<protein>
    <recommendedName>
        <fullName evidence="12">G-protein coupled receptors family 1 profile domain-containing protein</fullName>
    </recommendedName>
</protein>
<dbReference type="Proteomes" id="UP001557470">
    <property type="component" value="Unassembled WGS sequence"/>
</dbReference>
<dbReference type="PRINTS" id="PR00586">
    <property type="entry name" value="PRSTNOIDEP4R"/>
</dbReference>
<keyword evidence="5 10" id="KW-0297">G-protein coupled receptor</keyword>
<evidence type="ECO:0000256" key="1">
    <source>
        <dbReference type="ARBA" id="ARBA00004651"/>
    </source>
</evidence>
<evidence type="ECO:0000256" key="6">
    <source>
        <dbReference type="ARBA" id="ARBA00023136"/>
    </source>
</evidence>
<dbReference type="GO" id="GO:0004930">
    <property type="term" value="F:G protein-coupled receptor activity"/>
    <property type="evidence" value="ECO:0007669"/>
    <property type="project" value="UniProtKB-KW"/>
</dbReference>
<gene>
    <name evidence="13" type="ORF">UPYG_G00298330</name>
</gene>
<evidence type="ECO:0000256" key="4">
    <source>
        <dbReference type="ARBA" id="ARBA00022989"/>
    </source>
</evidence>
<dbReference type="SUPFAM" id="SSF81321">
    <property type="entry name" value="Family A G protein-coupled receptor-like"/>
    <property type="match status" value="1"/>
</dbReference>
<name>A0ABD0W616_UMBPY</name>
<dbReference type="PROSITE" id="PS00237">
    <property type="entry name" value="G_PROTEIN_RECEP_F1_1"/>
    <property type="match status" value="1"/>
</dbReference>
<dbReference type="PRINTS" id="PR00237">
    <property type="entry name" value="GPCRRHODOPSN"/>
</dbReference>
<dbReference type="InterPro" id="IPR008365">
    <property type="entry name" value="Prostanoid_rcpt"/>
</dbReference>
<keyword evidence="6 11" id="KW-0472">Membrane</keyword>
<evidence type="ECO:0000256" key="9">
    <source>
        <dbReference type="ARBA" id="ARBA00023224"/>
    </source>
</evidence>
<comment type="caution">
    <text evidence="13">The sequence shown here is derived from an EMBL/GenBank/DDBJ whole genome shotgun (WGS) entry which is preliminary data.</text>
</comment>
<evidence type="ECO:0000256" key="8">
    <source>
        <dbReference type="ARBA" id="ARBA00023180"/>
    </source>
</evidence>
<dbReference type="PRINTS" id="PR01788">
    <property type="entry name" value="PROSTANOIDR"/>
</dbReference>
<keyword evidence="14" id="KW-1185">Reference proteome</keyword>
<evidence type="ECO:0000256" key="2">
    <source>
        <dbReference type="ARBA" id="ARBA00022475"/>
    </source>
</evidence>
<feature type="transmembrane region" description="Helical" evidence="11">
    <location>
        <begin position="223"/>
        <end position="246"/>
    </location>
</feature>
<sequence>MFAVGVLGNLIAIIVLCVSKKEQKETTFYTLVVGMAITDLLGTCFTSPVVIATYIVQRWPGGDLLCDFFSFSMLFFGSAGMSILCAMAVERYMAINHAYIYSQYVDRTMARFALMGIYLVNIVLCIMPNFGFGKHVRYFPGTWCFLEWRATDILNASYSFLYGGVMLVLIAVTVVCNFAVCRSLVLMSQKTRIVRAKVSVQEGSRRGFLPSVNYQSAAEIQMFWLMIFMTIVFLVCSIPLVVRIFVNQLYGPAYICNGGQPDYRSDLMAIRFASFNPILDPWVYILCRKNLLVKGCERMKKTVGRVKVGRRSNLGWVGTISQRSPQSFEHSNETSYVSLRTTSHRNQVANKSKSSPDYTMRQAWDFDTAQANFHPFSVDQTSVLGFETGIPPASKPSVQLSPFRHSEMLPGMCAPAALHIPFSKVDIVTCTFSTPSSCQSEKCL</sequence>
<dbReference type="EMBL" id="JAGEUA010000009">
    <property type="protein sequence ID" value="KAL0966679.1"/>
    <property type="molecule type" value="Genomic_DNA"/>
</dbReference>
<evidence type="ECO:0000259" key="12">
    <source>
        <dbReference type="PROSITE" id="PS50262"/>
    </source>
</evidence>
<feature type="transmembrane region" description="Helical" evidence="11">
    <location>
        <begin position="28"/>
        <end position="56"/>
    </location>
</feature>
<keyword evidence="2" id="KW-1003">Cell membrane</keyword>
<dbReference type="AlphaFoldDB" id="A0ABD0W616"/>
<feature type="transmembrane region" description="Helical" evidence="11">
    <location>
        <begin position="68"/>
        <end position="89"/>
    </location>
</feature>
<keyword evidence="8" id="KW-0325">Glycoprotein</keyword>
<dbReference type="InterPro" id="IPR017452">
    <property type="entry name" value="GPCR_Rhodpsn_7TM"/>
</dbReference>
<accession>A0ABD0W616</accession>
<dbReference type="PANTHER" id="PTHR11866">
    <property type="entry name" value="G-PROTEIN COUPLED RECEPTOR FAMILY 1 MEMBER"/>
    <property type="match status" value="1"/>
</dbReference>
<dbReference type="PANTHER" id="PTHR11866:SF32">
    <property type="entry name" value="PROSTAGLANDIN E RECEPTOR 4 (SUBTYPE EP4) C"/>
    <property type="match status" value="1"/>
</dbReference>
<comment type="similarity">
    <text evidence="10">Belongs to the G-protein coupled receptor 1 family.</text>
</comment>